<evidence type="ECO:0000313" key="3">
    <source>
        <dbReference type="EMBL" id="CRL07925.1"/>
    </source>
</evidence>
<protein>
    <submittedName>
        <fullName evidence="3">CLUMA_CG020938, isoform A</fullName>
    </submittedName>
</protein>
<dbReference type="Proteomes" id="UP000183832">
    <property type="component" value="Unassembled WGS sequence"/>
</dbReference>
<gene>
    <name evidence="3" type="ORF">CLUMA_CG020938</name>
</gene>
<organism evidence="3 4">
    <name type="scientific">Clunio marinus</name>
    <dbReference type="NCBI Taxonomy" id="568069"/>
    <lineage>
        <taxon>Eukaryota</taxon>
        <taxon>Metazoa</taxon>
        <taxon>Ecdysozoa</taxon>
        <taxon>Arthropoda</taxon>
        <taxon>Hexapoda</taxon>
        <taxon>Insecta</taxon>
        <taxon>Pterygota</taxon>
        <taxon>Neoptera</taxon>
        <taxon>Endopterygota</taxon>
        <taxon>Diptera</taxon>
        <taxon>Nematocera</taxon>
        <taxon>Chironomoidea</taxon>
        <taxon>Chironomidae</taxon>
        <taxon>Clunio</taxon>
    </lineage>
</organism>
<feature type="signal peptide" evidence="1">
    <location>
        <begin position="1"/>
        <end position="18"/>
    </location>
</feature>
<feature type="domain" description="Exuperantia RNAse H-like" evidence="2">
    <location>
        <begin position="24"/>
        <end position="56"/>
    </location>
</feature>
<reference evidence="3 4" key="1">
    <citation type="submission" date="2015-04" db="EMBL/GenBank/DDBJ databases">
        <authorList>
            <person name="Syromyatnikov M.Y."/>
            <person name="Popov V.N."/>
        </authorList>
    </citation>
    <scope>NUCLEOTIDE SEQUENCE [LARGE SCALE GENOMIC DNA]</scope>
</reference>
<feature type="chain" id="PRO_5009619205" evidence="1">
    <location>
        <begin position="19"/>
        <end position="57"/>
    </location>
</feature>
<accession>A0A1J1J693</accession>
<dbReference type="EMBL" id="CVRI01000074">
    <property type="protein sequence ID" value="CRL07925.1"/>
    <property type="molecule type" value="Genomic_DNA"/>
</dbReference>
<name>A0A1J1J693_9DIPT</name>
<proteinExistence type="predicted"/>
<sequence>MRLLAAVNCCLLVRCTISITYNTFNAFESWARQRHQIRVINVGCCRLLKSLQNYKAL</sequence>
<dbReference type="InterPro" id="IPR054362">
    <property type="entry name" value="Exu_RNase_H-like"/>
</dbReference>
<evidence type="ECO:0000313" key="4">
    <source>
        <dbReference type="Proteomes" id="UP000183832"/>
    </source>
</evidence>
<evidence type="ECO:0000256" key="1">
    <source>
        <dbReference type="SAM" id="SignalP"/>
    </source>
</evidence>
<keyword evidence="1" id="KW-0732">Signal</keyword>
<dbReference type="AlphaFoldDB" id="A0A1J1J693"/>
<evidence type="ECO:0000259" key="2">
    <source>
        <dbReference type="Pfam" id="PF22123"/>
    </source>
</evidence>
<keyword evidence="4" id="KW-1185">Reference proteome</keyword>
<dbReference type="Pfam" id="PF22123">
    <property type="entry name" value="Exu_RNase_H_like"/>
    <property type="match status" value="1"/>
</dbReference>